<dbReference type="Pfam" id="PF13936">
    <property type="entry name" value="HTH_38"/>
    <property type="match status" value="1"/>
</dbReference>
<gene>
    <name evidence="3" type="ORF">BC739_007745</name>
</gene>
<dbReference type="RefSeq" id="WP_025357633.1">
    <property type="nucleotide sequence ID" value="NZ_BAAABQ010000001.1"/>
</dbReference>
<dbReference type="PANTHER" id="PTHR10948:SF23">
    <property type="entry name" value="TRANSPOSASE INSI FOR INSERTION SEQUENCE ELEMENT IS30A-RELATED"/>
    <property type="match status" value="1"/>
</dbReference>
<evidence type="ECO:0000259" key="2">
    <source>
        <dbReference type="PROSITE" id="PS50994"/>
    </source>
</evidence>
<keyword evidence="1" id="KW-0233">DNA recombination</keyword>
<dbReference type="InterPro" id="IPR036397">
    <property type="entry name" value="RNaseH_sf"/>
</dbReference>
<evidence type="ECO:0000313" key="3">
    <source>
        <dbReference type="EMBL" id="MBA8930498.1"/>
    </source>
</evidence>
<dbReference type="InterPro" id="IPR053392">
    <property type="entry name" value="Transposase_IS30-like"/>
</dbReference>
<evidence type="ECO:0000313" key="4">
    <source>
        <dbReference type="Proteomes" id="UP000517916"/>
    </source>
</evidence>
<dbReference type="Gene3D" id="3.30.420.10">
    <property type="entry name" value="Ribonuclease H-like superfamily/Ribonuclease H"/>
    <property type="match status" value="1"/>
</dbReference>
<dbReference type="EMBL" id="JACJID010000007">
    <property type="protein sequence ID" value="MBA8930498.1"/>
    <property type="molecule type" value="Genomic_DNA"/>
</dbReference>
<dbReference type="InterPro" id="IPR012337">
    <property type="entry name" value="RNaseH-like_sf"/>
</dbReference>
<dbReference type="Proteomes" id="UP000517916">
    <property type="component" value="Unassembled WGS sequence"/>
</dbReference>
<name>A0ABR6BUB6_9PSEU</name>
<feature type="domain" description="Integrase catalytic" evidence="2">
    <location>
        <begin position="221"/>
        <end position="382"/>
    </location>
</feature>
<dbReference type="PANTHER" id="PTHR10948">
    <property type="entry name" value="TRANSPOSASE"/>
    <property type="match status" value="1"/>
</dbReference>
<proteinExistence type="predicted"/>
<dbReference type="InterPro" id="IPR001584">
    <property type="entry name" value="Integrase_cat-core"/>
</dbReference>
<comment type="caution">
    <text evidence="3">The sequence shown here is derived from an EMBL/GenBank/DDBJ whole genome shotgun (WGS) entry which is preliminary data.</text>
</comment>
<protein>
    <submittedName>
        <fullName evidence="3">IS30 family transposase</fullName>
    </submittedName>
</protein>
<dbReference type="Pfam" id="PF00665">
    <property type="entry name" value="rve"/>
    <property type="match status" value="1"/>
</dbReference>
<dbReference type="SUPFAM" id="SSF53098">
    <property type="entry name" value="Ribonuclease H-like"/>
    <property type="match status" value="1"/>
</dbReference>
<dbReference type="InterPro" id="IPR025246">
    <property type="entry name" value="IS30-like_HTH"/>
</dbReference>
<organism evidence="3 4">
    <name type="scientific">Kutzneria viridogrisea</name>
    <dbReference type="NCBI Taxonomy" id="47990"/>
    <lineage>
        <taxon>Bacteria</taxon>
        <taxon>Bacillati</taxon>
        <taxon>Actinomycetota</taxon>
        <taxon>Actinomycetes</taxon>
        <taxon>Pseudonocardiales</taxon>
        <taxon>Pseudonocardiaceae</taxon>
        <taxon>Kutzneria</taxon>
    </lineage>
</organism>
<keyword evidence="4" id="KW-1185">Reference proteome</keyword>
<dbReference type="PROSITE" id="PS50994">
    <property type="entry name" value="INTEGRASE"/>
    <property type="match status" value="1"/>
</dbReference>
<dbReference type="NCBIfam" id="NF033563">
    <property type="entry name" value="transpos_IS30"/>
    <property type="match status" value="1"/>
</dbReference>
<evidence type="ECO:0000256" key="1">
    <source>
        <dbReference type="ARBA" id="ARBA00023172"/>
    </source>
</evidence>
<reference evidence="3 4" key="1">
    <citation type="submission" date="2020-08" db="EMBL/GenBank/DDBJ databases">
        <title>Genomic Encyclopedia of Archaeal and Bacterial Type Strains, Phase II (KMG-II): from individual species to whole genera.</title>
        <authorList>
            <person name="Goeker M."/>
        </authorList>
    </citation>
    <scope>NUCLEOTIDE SEQUENCE [LARGE SCALE GENOMIC DNA]</scope>
    <source>
        <strain evidence="3 4">DSM 43850</strain>
    </source>
</reference>
<accession>A0ABR6BUB6</accession>
<sequence>MARLGRPGMSDEMKDELWRRWRAGESISDISRGIGKPPGSVFTVLKHHGGIAPAQRTARAGCLTMREREEISRGLHAGQSYQTIATLLGRAVSTISREVRRNGGRDGYRAVTAQERAHDQARRPKKCVLSRSPALRKVVVALLQGEWSPEQIVGHLRLHHGDDPAMRISHETIYRSIYTTRWKVVPRELCKRLRTGRPIRKNKRHTVKGQWRSQIIDARSIEERPTTAEDRSALGHLEGDLVLGSNTSQIATLVDRKSRFLAIVKLASRHTTVVVDALIAAYAGLDPRLHGTLTWDRGMELAAHKRFTAATGVDVFFAAPRSPWQRGTNENTNKLLRQYLPKGTNLATLSQDELDAIAWKLNTRPRKCLGFRTPAECVALTG</sequence>
<dbReference type="InterPro" id="IPR051917">
    <property type="entry name" value="Transposase-Integrase"/>
</dbReference>